<dbReference type="AlphaFoldDB" id="A0A5B7D8T5"/>
<name>A0A5B7D8T5_PORTR</name>
<comment type="caution">
    <text evidence="1">The sequence shown here is derived from an EMBL/GenBank/DDBJ whole genome shotgun (WGS) entry which is preliminary data.</text>
</comment>
<proteinExistence type="predicted"/>
<dbReference type="EMBL" id="VSRR010000614">
    <property type="protein sequence ID" value="MPC17709.1"/>
    <property type="molecule type" value="Genomic_DNA"/>
</dbReference>
<protein>
    <submittedName>
        <fullName evidence="1">Uncharacterized protein</fullName>
    </submittedName>
</protein>
<accession>A0A5B7D8T5</accession>
<reference evidence="1 2" key="1">
    <citation type="submission" date="2019-05" db="EMBL/GenBank/DDBJ databases">
        <title>Another draft genome of Portunus trituberculatus and its Hox gene families provides insights of decapod evolution.</title>
        <authorList>
            <person name="Jeong J.-H."/>
            <person name="Song I."/>
            <person name="Kim S."/>
            <person name="Choi T."/>
            <person name="Kim D."/>
            <person name="Ryu S."/>
            <person name="Kim W."/>
        </authorList>
    </citation>
    <scope>NUCLEOTIDE SEQUENCE [LARGE SCALE GENOMIC DNA]</scope>
    <source>
        <tissue evidence="1">Muscle</tissue>
    </source>
</reference>
<organism evidence="1 2">
    <name type="scientific">Portunus trituberculatus</name>
    <name type="common">Swimming crab</name>
    <name type="synonym">Neptunus trituberculatus</name>
    <dbReference type="NCBI Taxonomy" id="210409"/>
    <lineage>
        <taxon>Eukaryota</taxon>
        <taxon>Metazoa</taxon>
        <taxon>Ecdysozoa</taxon>
        <taxon>Arthropoda</taxon>
        <taxon>Crustacea</taxon>
        <taxon>Multicrustacea</taxon>
        <taxon>Malacostraca</taxon>
        <taxon>Eumalacostraca</taxon>
        <taxon>Eucarida</taxon>
        <taxon>Decapoda</taxon>
        <taxon>Pleocyemata</taxon>
        <taxon>Brachyura</taxon>
        <taxon>Eubrachyura</taxon>
        <taxon>Portunoidea</taxon>
        <taxon>Portunidae</taxon>
        <taxon>Portuninae</taxon>
        <taxon>Portunus</taxon>
    </lineage>
</organism>
<evidence type="ECO:0000313" key="2">
    <source>
        <dbReference type="Proteomes" id="UP000324222"/>
    </source>
</evidence>
<evidence type="ECO:0000313" key="1">
    <source>
        <dbReference type="EMBL" id="MPC17709.1"/>
    </source>
</evidence>
<dbReference type="Proteomes" id="UP000324222">
    <property type="component" value="Unassembled WGS sequence"/>
</dbReference>
<keyword evidence="2" id="KW-1185">Reference proteome</keyword>
<gene>
    <name evidence="1" type="ORF">E2C01_010572</name>
</gene>
<sequence>MSPLTGPEILILRFKFFFPIGVQAAFTLALRKHCDGKYVVFCFLGGRQIHRKTNRLNKEII</sequence>